<feature type="transmembrane region" description="Helical" evidence="8">
    <location>
        <begin position="145"/>
        <end position="165"/>
    </location>
</feature>
<sequence length="447" mass="45686">MGSLLVLVASLLTPWAATTSLRMAALLVVLTGLGLLGSAWLALCAAAARGEADLAVVRRAVVWWSAPLVLAPPLFSRDGWSYVAQGLLTHLDLSPYVWTPSVLDGPAGELVDPMWRWTPTPYGPVPLLWGDLVADLTSEPHLLLLGYRLLALLGLALLVWALPRLARWDGVDPARAAALALPSPLLVAHGVGGLHHDLLVVGLVAAALVLARRHGWLLGSVVAGLALAVKLPGVLACVGVALVTLPVAAPLAARLARLAASGLVAGLVVVLAGVPRGLGLGWVEALGVPGVVLTPLSAPAMLGLLVGEVDAVRLVAQLLAVGLVLAVALRTPTGSPAAALRATVLALLAVLVLSPAVHLWYLLWVLPLAAALRMPARLRLLTVVLGLVGGLAAPLDSSLHGLYLVVLGGTAAFALLTAALLGAPAHRLRVAAAAGQAVTVPESRRPG</sequence>
<evidence type="ECO:0000313" key="10">
    <source>
        <dbReference type="Proteomes" id="UP000198859"/>
    </source>
</evidence>
<dbReference type="EMBL" id="LT629757">
    <property type="protein sequence ID" value="SDS60734.1"/>
    <property type="molecule type" value="Genomic_DNA"/>
</dbReference>
<keyword evidence="2 9" id="KW-0328">Glycosyltransferase</keyword>
<dbReference type="Pfam" id="PF26314">
    <property type="entry name" value="MptA_B_family"/>
    <property type="match status" value="1"/>
</dbReference>
<feature type="transmembrane region" description="Helical" evidence="8">
    <location>
        <begin position="255"/>
        <end position="274"/>
    </location>
</feature>
<feature type="transmembrane region" description="Helical" evidence="8">
    <location>
        <begin position="26"/>
        <end position="48"/>
    </location>
</feature>
<feature type="transmembrane region" description="Helical" evidence="8">
    <location>
        <begin position="186"/>
        <end position="210"/>
    </location>
</feature>
<reference evidence="10" key="1">
    <citation type="submission" date="2016-10" db="EMBL/GenBank/DDBJ databases">
        <authorList>
            <person name="Varghese N."/>
            <person name="Submissions S."/>
        </authorList>
    </citation>
    <scope>NUCLEOTIDE SEQUENCE [LARGE SCALE GENOMIC DNA]</scope>
    <source>
        <strain evidence="10">DSM 22127</strain>
    </source>
</reference>
<keyword evidence="10" id="KW-1185">Reference proteome</keyword>
<feature type="transmembrane region" description="Helical" evidence="8">
    <location>
        <begin position="60"/>
        <end position="76"/>
    </location>
</feature>
<feature type="transmembrane region" description="Helical" evidence="8">
    <location>
        <begin position="286"/>
        <end position="307"/>
    </location>
</feature>
<feature type="transmembrane region" description="Helical" evidence="8">
    <location>
        <begin position="378"/>
        <end position="395"/>
    </location>
</feature>
<evidence type="ECO:0000256" key="3">
    <source>
        <dbReference type="ARBA" id="ARBA00022679"/>
    </source>
</evidence>
<comment type="similarity">
    <text evidence="7">Belongs to the MptA/B family.</text>
</comment>
<evidence type="ECO:0000256" key="4">
    <source>
        <dbReference type="ARBA" id="ARBA00022692"/>
    </source>
</evidence>
<proteinExistence type="inferred from homology"/>
<dbReference type="NCBIfam" id="NF038066">
    <property type="entry name" value="MptB"/>
    <property type="match status" value="1"/>
</dbReference>
<keyword evidence="5 8" id="KW-1133">Transmembrane helix</keyword>
<evidence type="ECO:0000256" key="2">
    <source>
        <dbReference type="ARBA" id="ARBA00022676"/>
    </source>
</evidence>
<dbReference type="Proteomes" id="UP000198859">
    <property type="component" value="Chromosome I"/>
</dbReference>
<dbReference type="GO" id="GO:0016757">
    <property type="term" value="F:glycosyltransferase activity"/>
    <property type="evidence" value="ECO:0007669"/>
    <property type="project" value="UniProtKB-KW"/>
</dbReference>
<dbReference type="InterPro" id="IPR049829">
    <property type="entry name" value="MptA/B-like"/>
</dbReference>
<evidence type="ECO:0000256" key="1">
    <source>
        <dbReference type="ARBA" id="ARBA00004141"/>
    </source>
</evidence>
<evidence type="ECO:0000256" key="8">
    <source>
        <dbReference type="SAM" id="Phobius"/>
    </source>
</evidence>
<keyword evidence="6 8" id="KW-0472">Membrane</keyword>
<evidence type="ECO:0000256" key="5">
    <source>
        <dbReference type="ARBA" id="ARBA00022989"/>
    </source>
</evidence>
<evidence type="ECO:0000313" key="9">
    <source>
        <dbReference type="EMBL" id="SDS60734.1"/>
    </source>
</evidence>
<feature type="transmembrane region" description="Helical" evidence="8">
    <location>
        <begin position="216"/>
        <end position="243"/>
    </location>
</feature>
<keyword evidence="4 8" id="KW-0812">Transmembrane</keyword>
<dbReference type="STRING" id="642780.SAMN04488570_2263"/>
<dbReference type="AlphaFoldDB" id="A0A1H1TKM5"/>
<organism evidence="9 10">
    <name type="scientific">Nocardioides scoriae</name>
    <dbReference type="NCBI Taxonomy" id="642780"/>
    <lineage>
        <taxon>Bacteria</taxon>
        <taxon>Bacillati</taxon>
        <taxon>Actinomycetota</taxon>
        <taxon>Actinomycetes</taxon>
        <taxon>Propionibacteriales</taxon>
        <taxon>Nocardioidaceae</taxon>
        <taxon>Nocardioides</taxon>
    </lineage>
</organism>
<protein>
    <submittedName>
        <fullName evidence="9">Alpha-1,6-mannosyltransferase</fullName>
    </submittedName>
</protein>
<feature type="transmembrane region" description="Helical" evidence="8">
    <location>
        <begin position="344"/>
        <end position="366"/>
    </location>
</feature>
<feature type="transmembrane region" description="Helical" evidence="8">
    <location>
        <begin position="314"/>
        <end position="332"/>
    </location>
</feature>
<keyword evidence="3 9" id="KW-0808">Transferase</keyword>
<name>A0A1H1TKM5_9ACTN</name>
<feature type="transmembrane region" description="Helical" evidence="8">
    <location>
        <begin position="401"/>
        <end position="421"/>
    </location>
</feature>
<evidence type="ECO:0000256" key="7">
    <source>
        <dbReference type="ARBA" id="ARBA00043987"/>
    </source>
</evidence>
<evidence type="ECO:0000256" key="6">
    <source>
        <dbReference type="ARBA" id="ARBA00023136"/>
    </source>
</evidence>
<dbReference type="GO" id="GO:0016020">
    <property type="term" value="C:membrane"/>
    <property type="evidence" value="ECO:0007669"/>
    <property type="project" value="UniProtKB-SubCell"/>
</dbReference>
<gene>
    <name evidence="9" type="ORF">SAMN04488570_2263</name>
</gene>
<accession>A0A1H1TKM5</accession>
<comment type="subcellular location">
    <subcellularLocation>
        <location evidence="1">Membrane</location>
        <topology evidence="1">Multi-pass membrane protein</topology>
    </subcellularLocation>
</comment>